<reference evidence="6 7" key="1">
    <citation type="submission" date="2018-02" db="EMBL/GenBank/DDBJ databases">
        <title>Comparative genomes isolates from brazilian mangrove.</title>
        <authorList>
            <person name="Araujo J.E."/>
            <person name="Taketani R.G."/>
            <person name="Silva M.C.P."/>
            <person name="Loureco M.V."/>
            <person name="Andreote F.D."/>
        </authorList>
    </citation>
    <scope>NUCLEOTIDE SEQUENCE [LARGE SCALE GENOMIC DNA]</scope>
    <source>
        <strain evidence="6 7">Hex-1 MGV</strain>
    </source>
</reference>
<dbReference type="InterPro" id="IPR005670">
    <property type="entry name" value="PstB-like"/>
</dbReference>
<dbReference type="InterPro" id="IPR017871">
    <property type="entry name" value="ABC_transporter-like_CS"/>
</dbReference>
<dbReference type="GO" id="GO:0016020">
    <property type="term" value="C:membrane"/>
    <property type="evidence" value="ECO:0007669"/>
    <property type="project" value="InterPro"/>
</dbReference>
<evidence type="ECO:0000256" key="2">
    <source>
        <dbReference type="ARBA" id="ARBA00022592"/>
    </source>
</evidence>
<name>A0A2S8FS04_9BACT</name>
<sequence>MIRTEGLSVNYGKRTALRDISLTVPQGHVTAIVGPSGCGKSSFLHALNRMTDLIPGASTSGRIIIDDQDVLSRDCDVSLLRRQVGMIFQKPNPFPLSIRQNIQLALKEHGQPTRVELEAITQQVLESTGLWGEVKDRLHHSALKLSGGQQQRLCIARALALKPRYLLLDEPCSALDPIASARVEELIASLKREYTLLIVTHNLAQARRISDDLAVFWMQDDAGVVVETGPTNKVFSTPTNPITAAYLSGSQG</sequence>
<evidence type="ECO:0000256" key="1">
    <source>
        <dbReference type="ARBA" id="ARBA00022448"/>
    </source>
</evidence>
<dbReference type="GO" id="GO:0005315">
    <property type="term" value="F:phosphate transmembrane transporter activity"/>
    <property type="evidence" value="ECO:0007669"/>
    <property type="project" value="InterPro"/>
</dbReference>
<proteinExistence type="predicted"/>
<dbReference type="PROSITE" id="PS00211">
    <property type="entry name" value="ABC_TRANSPORTER_1"/>
    <property type="match status" value="1"/>
</dbReference>
<dbReference type="PANTHER" id="PTHR43423:SF1">
    <property type="entry name" value="ABC TRANSPORTER I FAMILY MEMBER 17"/>
    <property type="match status" value="1"/>
</dbReference>
<dbReference type="Gene3D" id="3.40.50.300">
    <property type="entry name" value="P-loop containing nucleotide triphosphate hydrolases"/>
    <property type="match status" value="1"/>
</dbReference>
<keyword evidence="2" id="KW-0592">Phosphate transport</keyword>
<feature type="domain" description="ABC transporter" evidence="5">
    <location>
        <begin position="2"/>
        <end position="247"/>
    </location>
</feature>
<keyword evidence="3" id="KW-0547">Nucleotide-binding</keyword>
<keyword evidence="4 6" id="KW-0067">ATP-binding</keyword>
<evidence type="ECO:0000313" key="7">
    <source>
        <dbReference type="Proteomes" id="UP000238322"/>
    </source>
</evidence>
<dbReference type="OrthoDB" id="9802185at2"/>
<dbReference type="PROSITE" id="PS50893">
    <property type="entry name" value="ABC_TRANSPORTER_2"/>
    <property type="match status" value="1"/>
</dbReference>
<dbReference type="InterPro" id="IPR003593">
    <property type="entry name" value="AAA+_ATPase"/>
</dbReference>
<dbReference type="InterPro" id="IPR003439">
    <property type="entry name" value="ABC_transporter-like_ATP-bd"/>
</dbReference>
<dbReference type="EMBL" id="PUHY01000010">
    <property type="protein sequence ID" value="PQO34962.1"/>
    <property type="molecule type" value="Genomic_DNA"/>
</dbReference>
<keyword evidence="1" id="KW-0813">Transport</keyword>
<dbReference type="RefSeq" id="WP_105330692.1">
    <property type="nucleotide sequence ID" value="NZ_PUHY01000010.1"/>
</dbReference>
<accession>A0A2S8FS04</accession>
<gene>
    <name evidence="6" type="ORF">C5Y83_15905</name>
</gene>
<evidence type="ECO:0000259" key="5">
    <source>
        <dbReference type="PROSITE" id="PS50893"/>
    </source>
</evidence>
<dbReference type="InterPro" id="IPR027417">
    <property type="entry name" value="P-loop_NTPase"/>
</dbReference>
<dbReference type="Proteomes" id="UP000238322">
    <property type="component" value="Unassembled WGS sequence"/>
</dbReference>
<evidence type="ECO:0000313" key="6">
    <source>
        <dbReference type="EMBL" id="PQO34962.1"/>
    </source>
</evidence>
<evidence type="ECO:0000256" key="3">
    <source>
        <dbReference type="ARBA" id="ARBA00022741"/>
    </source>
</evidence>
<dbReference type="SMART" id="SM00382">
    <property type="entry name" value="AAA"/>
    <property type="match status" value="1"/>
</dbReference>
<dbReference type="PANTHER" id="PTHR43423">
    <property type="entry name" value="ABC TRANSPORTER I FAMILY MEMBER 17"/>
    <property type="match status" value="1"/>
</dbReference>
<comment type="caution">
    <text evidence="6">The sequence shown here is derived from an EMBL/GenBank/DDBJ whole genome shotgun (WGS) entry which is preliminary data.</text>
</comment>
<protein>
    <submittedName>
        <fullName evidence="6">Phosphate ABC transporter ATP-binding protein</fullName>
    </submittedName>
</protein>
<dbReference type="AlphaFoldDB" id="A0A2S8FS04"/>
<dbReference type="CDD" id="cd03260">
    <property type="entry name" value="ABC_PstB_phosphate_transporter"/>
    <property type="match status" value="1"/>
</dbReference>
<dbReference type="SUPFAM" id="SSF52540">
    <property type="entry name" value="P-loop containing nucleoside triphosphate hydrolases"/>
    <property type="match status" value="1"/>
</dbReference>
<dbReference type="Pfam" id="PF00005">
    <property type="entry name" value="ABC_tran"/>
    <property type="match status" value="1"/>
</dbReference>
<dbReference type="GO" id="GO:0016887">
    <property type="term" value="F:ATP hydrolysis activity"/>
    <property type="evidence" value="ECO:0007669"/>
    <property type="project" value="InterPro"/>
</dbReference>
<dbReference type="GO" id="GO:0035435">
    <property type="term" value="P:phosphate ion transmembrane transport"/>
    <property type="evidence" value="ECO:0007669"/>
    <property type="project" value="InterPro"/>
</dbReference>
<dbReference type="GO" id="GO:0005524">
    <property type="term" value="F:ATP binding"/>
    <property type="evidence" value="ECO:0007669"/>
    <property type="project" value="UniProtKB-KW"/>
</dbReference>
<evidence type="ECO:0000256" key="4">
    <source>
        <dbReference type="ARBA" id="ARBA00022840"/>
    </source>
</evidence>
<organism evidence="6 7">
    <name type="scientific">Blastopirellula marina</name>
    <dbReference type="NCBI Taxonomy" id="124"/>
    <lineage>
        <taxon>Bacteria</taxon>
        <taxon>Pseudomonadati</taxon>
        <taxon>Planctomycetota</taxon>
        <taxon>Planctomycetia</taxon>
        <taxon>Pirellulales</taxon>
        <taxon>Pirellulaceae</taxon>
        <taxon>Blastopirellula</taxon>
    </lineage>
</organism>